<dbReference type="EMBL" id="JADNYJ010000813">
    <property type="protein sequence ID" value="KAF8868069.1"/>
    <property type="molecule type" value="Genomic_DNA"/>
</dbReference>
<protein>
    <recommendedName>
        <fullName evidence="3">Thioredoxin-like protein AAED1</fullName>
    </recommendedName>
</protein>
<dbReference type="InterPro" id="IPR036249">
    <property type="entry name" value="Thioredoxin-like_sf"/>
</dbReference>
<dbReference type="SUPFAM" id="SSF52833">
    <property type="entry name" value="Thioredoxin-like"/>
    <property type="match status" value="1"/>
</dbReference>
<comment type="caution">
    <text evidence="1">The sequence shown here is derived from an EMBL/GenBank/DDBJ whole genome shotgun (WGS) entry which is preliminary data.</text>
</comment>
<dbReference type="InterPro" id="IPR032801">
    <property type="entry name" value="PXL2A/B/C"/>
</dbReference>
<evidence type="ECO:0000313" key="2">
    <source>
        <dbReference type="Proteomes" id="UP000724874"/>
    </source>
</evidence>
<name>A0A9P5N6M0_GYMJU</name>
<dbReference type="Pfam" id="PF13911">
    <property type="entry name" value="AhpC-TSA_2"/>
    <property type="match status" value="1"/>
</dbReference>
<dbReference type="PANTHER" id="PTHR28630">
    <property type="match status" value="1"/>
</dbReference>
<dbReference type="OrthoDB" id="40334at2759"/>
<evidence type="ECO:0000313" key="1">
    <source>
        <dbReference type="EMBL" id="KAF8868069.1"/>
    </source>
</evidence>
<reference evidence="1" key="1">
    <citation type="submission" date="2020-11" db="EMBL/GenBank/DDBJ databases">
        <authorList>
            <consortium name="DOE Joint Genome Institute"/>
            <person name="Ahrendt S."/>
            <person name="Riley R."/>
            <person name="Andreopoulos W."/>
            <person name="LaButti K."/>
            <person name="Pangilinan J."/>
            <person name="Ruiz-duenas F.J."/>
            <person name="Barrasa J.M."/>
            <person name="Sanchez-Garcia M."/>
            <person name="Camarero S."/>
            <person name="Miyauchi S."/>
            <person name="Serrano A."/>
            <person name="Linde D."/>
            <person name="Babiker R."/>
            <person name="Drula E."/>
            <person name="Ayuso-Fernandez I."/>
            <person name="Pacheco R."/>
            <person name="Padilla G."/>
            <person name="Ferreira P."/>
            <person name="Barriuso J."/>
            <person name="Kellner H."/>
            <person name="Castanera R."/>
            <person name="Alfaro M."/>
            <person name="Ramirez L."/>
            <person name="Pisabarro A.G."/>
            <person name="Kuo A."/>
            <person name="Tritt A."/>
            <person name="Lipzen A."/>
            <person name="He G."/>
            <person name="Yan M."/>
            <person name="Ng V."/>
            <person name="Cullen D."/>
            <person name="Martin F."/>
            <person name="Rosso M.-N."/>
            <person name="Henrissat B."/>
            <person name="Hibbett D."/>
            <person name="Martinez A.T."/>
            <person name="Grigoriev I.V."/>
        </authorList>
    </citation>
    <scope>NUCLEOTIDE SEQUENCE</scope>
    <source>
        <strain evidence="1">AH 44721</strain>
    </source>
</reference>
<sequence>MKDFKAIPDEKTIHRASELNVLDVNGEKVEFGSLFKDEKMVVVFIRHFFCRQYVEALAVVPQKLLSHGATRTIVIGCGNYQPIANYTESTNFFGPIYTDPMHQLYKVLGMDIENHHQAKRRRAT</sequence>
<keyword evidence="2" id="KW-1185">Reference proteome</keyword>
<dbReference type="PANTHER" id="PTHR28630:SF3">
    <property type="entry name" value="PEROXIREDOXIN-LIKE 2C"/>
    <property type="match status" value="1"/>
</dbReference>
<proteinExistence type="predicted"/>
<organism evidence="1 2">
    <name type="scientific">Gymnopilus junonius</name>
    <name type="common">Spectacular rustgill mushroom</name>
    <name type="synonym">Gymnopilus spectabilis subsp. junonius</name>
    <dbReference type="NCBI Taxonomy" id="109634"/>
    <lineage>
        <taxon>Eukaryota</taxon>
        <taxon>Fungi</taxon>
        <taxon>Dikarya</taxon>
        <taxon>Basidiomycota</taxon>
        <taxon>Agaricomycotina</taxon>
        <taxon>Agaricomycetes</taxon>
        <taxon>Agaricomycetidae</taxon>
        <taxon>Agaricales</taxon>
        <taxon>Agaricineae</taxon>
        <taxon>Hymenogastraceae</taxon>
        <taxon>Gymnopilus</taxon>
    </lineage>
</organism>
<dbReference type="AlphaFoldDB" id="A0A9P5N6M0"/>
<dbReference type="Gene3D" id="3.40.30.10">
    <property type="entry name" value="Glutaredoxin"/>
    <property type="match status" value="1"/>
</dbReference>
<evidence type="ECO:0008006" key="3">
    <source>
        <dbReference type="Google" id="ProtNLM"/>
    </source>
</evidence>
<accession>A0A9P5N6M0</accession>
<dbReference type="Proteomes" id="UP000724874">
    <property type="component" value="Unassembled WGS sequence"/>
</dbReference>
<gene>
    <name evidence="1" type="ORF">CPB84DRAFT_1943976</name>
</gene>